<evidence type="ECO:0000313" key="4">
    <source>
        <dbReference type="Proteomes" id="UP000293846"/>
    </source>
</evidence>
<dbReference type="Proteomes" id="UP000293846">
    <property type="component" value="Unassembled WGS sequence"/>
</dbReference>
<evidence type="ECO:0000259" key="1">
    <source>
        <dbReference type="Pfam" id="PF00534"/>
    </source>
</evidence>
<feature type="domain" description="Glycosyltransferase subfamily 4-like N-terminal" evidence="2">
    <location>
        <begin position="28"/>
        <end position="176"/>
    </location>
</feature>
<dbReference type="InterPro" id="IPR028098">
    <property type="entry name" value="Glyco_trans_4-like_N"/>
</dbReference>
<evidence type="ECO:0000313" key="3">
    <source>
        <dbReference type="EMBL" id="TCJ01356.1"/>
    </source>
</evidence>
<dbReference type="Pfam" id="PF13439">
    <property type="entry name" value="Glyco_transf_4"/>
    <property type="match status" value="1"/>
</dbReference>
<protein>
    <submittedName>
        <fullName evidence="3">Glycosyltransferase</fullName>
    </submittedName>
</protein>
<dbReference type="InterPro" id="IPR001296">
    <property type="entry name" value="Glyco_trans_1"/>
</dbReference>
<dbReference type="EMBL" id="SJTH01000066">
    <property type="protein sequence ID" value="TCJ01356.1"/>
    <property type="molecule type" value="Genomic_DNA"/>
</dbReference>
<dbReference type="OrthoDB" id="9765330at2"/>
<keyword evidence="4" id="KW-1185">Reference proteome</keyword>
<dbReference type="STRING" id="1742358.GCA_001439605_02982"/>
<proteinExistence type="predicted"/>
<dbReference type="PANTHER" id="PTHR12526:SF572">
    <property type="entry name" value="BLL5144 PROTEIN"/>
    <property type="match status" value="1"/>
</dbReference>
<dbReference type="SUPFAM" id="SSF53756">
    <property type="entry name" value="UDP-Glycosyltransferase/glycogen phosphorylase"/>
    <property type="match status" value="1"/>
</dbReference>
<dbReference type="Gene3D" id="3.40.50.2000">
    <property type="entry name" value="Glycogen Phosphorylase B"/>
    <property type="match status" value="2"/>
</dbReference>
<dbReference type="GO" id="GO:0016757">
    <property type="term" value="F:glycosyltransferase activity"/>
    <property type="evidence" value="ECO:0007669"/>
    <property type="project" value="InterPro"/>
</dbReference>
<reference evidence="3 4" key="1">
    <citation type="submission" date="2019-03" db="EMBL/GenBank/DDBJ databases">
        <authorList>
            <person name="Jensen L."/>
            <person name="Storgaard J."/>
            <person name="Sulaj E."/>
            <person name="Schramm A."/>
            <person name="Marshall I.P.G."/>
        </authorList>
    </citation>
    <scope>NUCLEOTIDE SEQUENCE [LARGE SCALE GENOMIC DNA]</scope>
    <source>
        <strain evidence="3 4">2017H2G3</strain>
    </source>
</reference>
<organism evidence="3 4">
    <name type="scientific">Cytobacillus praedii</name>
    <dbReference type="NCBI Taxonomy" id="1742358"/>
    <lineage>
        <taxon>Bacteria</taxon>
        <taxon>Bacillati</taxon>
        <taxon>Bacillota</taxon>
        <taxon>Bacilli</taxon>
        <taxon>Bacillales</taxon>
        <taxon>Bacillaceae</taxon>
        <taxon>Cytobacillus</taxon>
    </lineage>
</organism>
<accession>A0A4R1ANF8</accession>
<evidence type="ECO:0000259" key="2">
    <source>
        <dbReference type="Pfam" id="PF13439"/>
    </source>
</evidence>
<sequence>MEIFHIGERNEDLMAIAIVSTYPPNQCGIGEFASYLRQGLLELGEIDVPVIAVSDSYITNYGNEVVHQIKSDNWSDYENAINYLNSDAINGVIIQHEYSIYGGVTCNYINLFIQQIKKPVFITFHSILTDSGIFGLSSIANFCDKVVALSEKGKHILASIHNIPSEKIVVIPNGVPVYPTQSKEELKERLMLTNKTTAITFGLLGPGKGIELVLQSIPYVIKSHPEFLYLIVGATHPKVLQSNGEAYRNELFNIVNRLKINNYVRFIPYYLSDREIMDYLQAADIYITPYQTIEQNSSATLTYAAYVGKACLSTPYYYAQELLSDGCGFLFPFNDIKTLRSGLRHLVAYPHVRMSIGNAAKEKTKNYSWIECSKKYLDLVKS</sequence>
<keyword evidence="3" id="KW-0808">Transferase</keyword>
<name>A0A4R1ANF8_9BACI</name>
<dbReference type="PANTHER" id="PTHR12526">
    <property type="entry name" value="GLYCOSYLTRANSFERASE"/>
    <property type="match status" value="1"/>
</dbReference>
<dbReference type="AlphaFoldDB" id="A0A4R1ANF8"/>
<feature type="domain" description="Glycosyl transferase family 1" evidence="1">
    <location>
        <begin position="184"/>
        <end position="362"/>
    </location>
</feature>
<comment type="caution">
    <text evidence="3">The sequence shown here is derived from an EMBL/GenBank/DDBJ whole genome shotgun (WGS) entry which is preliminary data.</text>
</comment>
<gene>
    <name evidence="3" type="ORF">E0Y62_24365</name>
</gene>
<dbReference type="Pfam" id="PF00534">
    <property type="entry name" value="Glycos_transf_1"/>
    <property type="match status" value="1"/>
</dbReference>